<dbReference type="InParanoid" id="B8BR46"/>
<dbReference type="PANTHER" id="PTHR18929">
    <property type="entry name" value="PROTEIN DISULFIDE ISOMERASE"/>
    <property type="match status" value="1"/>
</dbReference>
<dbReference type="SUPFAM" id="SSF52833">
    <property type="entry name" value="Thioredoxin-like"/>
    <property type="match status" value="1"/>
</dbReference>
<reference evidence="10 11" key="1">
    <citation type="journal article" date="2004" name="Science">
        <title>The genome of the diatom Thalassiosira pseudonana: ecology, evolution, and metabolism.</title>
        <authorList>
            <person name="Armbrust E.V."/>
            <person name="Berges J.A."/>
            <person name="Bowler C."/>
            <person name="Green B.R."/>
            <person name="Martinez D."/>
            <person name="Putnam N.H."/>
            <person name="Zhou S."/>
            <person name="Allen A.E."/>
            <person name="Apt K.E."/>
            <person name="Bechner M."/>
            <person name="Brzezinski M.A."/>
            <person name="Chaal B.K."/>
            <person name="Chiovitti A."/>
            <person name="Davis A.K."/>
            <person name="Demarest M.S."/>
            <person name="Detter J.C."/>
            <person name="Glavina T."/>
            <person name="Goodstein D."/>
            <person name="Hadi M.Z."/>
            <person name="Hellsten U."/>
            <person name="Hildebrand M."/>
            <person name="Jenkins B.D."/>
            <person name="Jurka J."/>
            <person name="Kapitonov V.V."/>
            <person name="Kroger N."/>
            <person name="Lau W.W."/>
            <person name="Lane T.W."/>
            <person name="Larimer F.W."/>
            <person name="Lippmeier J.C."/>
            <person name="Lucas S."/>
            <person name="Medina M."/>
            <person name="Montsant A."/>
            <person name="Obornik M."/>
            <person name="Parker M.S."/>
            <person name="Palenik B."/>
            <person name="Pazour G.J."/>
            <person name="Richardson P.M."/>
            <person name="Rynearson T.A."/>
            <person name="Saito M.A."/>
            <person name="Schwartz D.C."/>
            <person name="Thamatrakoln K."/>
            <person name="Valentin K."/>
            <person name="Vardi A."/>
            <person name="Wilkerson F.P."/>
            <person name="Rokhsar D.S."/>
        </authorList>
    </citation>
    <scope>NUCLEOTIDE SEQUENCE [LARGE SCALE GENOMIC DNA]</scope>
    <source>
        <strain evidence="10 11">CCMP1335</strain>
    </source>
</reference>
<proteinExistence type="inferred from homology"/>
<dbReference type="GO" id="GO:0005788">
    <property type="term" value="C:endoplasmic reticulum lumen"/>
    <property type="evidence" value="ECO:0007669"/>
    <property type="project" value="UniProtKB-SubCell"/>
</dbReference>
<dbReference type="Gene3D" id="3.40.30.10">
    <property type="entry name" value="Glutaredoxin"/>
    <property type="match status" value="1"/>
</dbReference>
<protein>
    <recommendedName>
        <fullName evidence="4">protein disulfide-isomerase</fullName>
        <ecNumber evidence="4">5.3.4.1</ecNumber>
    </recommendedName>
</protein>
<evidence type="ECO:0000256" key="7">
    <source>
        <dbReference type="ARBA" id="ARBA00023284"/>
    </source>
</evidence>
<dbReference type="EC" id="5.3.4.1" evidence="4"/>
<feature type="region of interest" description="Disordered" evidence="8">
    <location>
        <begin position="571"/>
        <end position="593"/>
    </location>
</feature>
<dbReference type="RefSeq" id="XP_002286264.1">
    <property type="nucleotide sequence ID" value="XM_002286228.1"/>
</dbReference>
<evidence type="ECO:0000313" key="10">
    <source>
        <dbReference type="EMBL" id="EED95905.1"/>
    </source>
</evidence>
<dbReference type="GO" id="GO:0005783">
    <property type="term" value="C:endoplasmic reticulum"/>
    <property type="evidence" value="ECO:0000318"/>
    <property type="project" value="GO_Central"/>
</dbReference>
<name>B8BR46_THAPS</name>
<dbReference type="AlphaFoldDB" id="B8BR46"/>
<dbReference type="GO" id="GO:0034976">
    <property type="term" value="P:response to endoplasmic reticulum stress"/>
    <property type="evidence" value="ECO:0000318"/>
    <property type="project" value="GO_Central"/>
</dbReference>
<feature type="compositionally biased region" description="Acidic residues" evidence="8">
    <location>
        <begin position="869"/>
        <end position="881"/>
    </location>
</feature>
<feature type="region of interest" description="Disordered" evidence="8">
    <location>
        <begin position="208"/>
        <end position="228"/>
    </location>
</feature>
<dbReference type="InterPro" id="IPR013766">
    <property type="entry name" value="Thioredoxin_domain"/>
</dbReference>
<evidence type="ECO:0000256" key="2">
    <source>
        <dbReference type="ARBA" id="ARBA00004319"/>
    </source>
</evidence>
<evidence type="ECO:0000256" key="8">
    <source>
        <dbReference type="SAM" id="MobiDB-lite"/>
    </source>
</evidence>
<feature type="domain" description="Thioredoxin" evidence="9">
    <location>
        <begin position="769"/>
        <end position="859"/>
    </location>
</feature>
<feature type="region of interest" description="Disordered" evidence="8">
    <location>
        <begin position="861"/>
        <end position="884"/>
    </location>
</feature>
<reference evidence="10 11" key="2">
    <citation type="journal article" date="2008" name="Nature">
        <title>The Phaeodactylum genome reveals the evolutionary history of diatom genomes.</title>
        <authorList>
            <person name="Bowler C."/>
            <person name="Allen A.E."/>
            <person name="Badger J.H."/>
            <person name="Grimwood J."/>
            <person name="Jabbari K."/>
            <person name="Kuo A."/>
            <person name="Maheswari U."/>
            <person name="Martens C."/>
            <person name="Maumus F."/>
            <person name="Otillar R.P."/>
            <person name="Rayko E."/>
            <person name="Salamov A."/>
            <person name="Vandepoele K."/>
            <person name="Beszteri B."/>
            <person name="Gruber A."/>
            <person name="Heijde M."/>
            <person name="Katinka M."/>
            <person name="Mock T."/>
            <person name="Valentin K."/>
            <person name="Verret F."/>
            <person name="Berges J.A."/>
            <person name="Brownlee C."/>
            <person name="Cadoret J.P."/>
            <person name="Chiovitti A."/>
            <person name="Choi C.J."/>
            <person name="Coesel S."/>
            <person name="De Martino A."/>
            <person name="Detter J.C."/>
            <person name="Durkin C."/>
            <person name="Falciatore A."/>
            <person name="Fournet J."/>
            <person name="Haruta M."/>
            <person name="Huysman M.J."/>
            <person name="Jenkins B.D."/>
            <person name="Jiroutova K."/>
            <person name="Jorgensen R.E."/>
            <person name="Joubert Y."/>
            <person name="Kaplan A."/>
            <person name="Kroger N."/>
            <person name="Kroth P.G."/>
            <person name="La Roche J."/>
            <person name="Lindquist E."/>
            <person name="Lommer M."/>
            <person name="Martin-Jezequel V."/>
            <person name="Lopez P.J."/>
            <person name="Lucas S."/>
            <person name="Mangogna M."/>
            <person name="McGinnis K."/>
            <person name="Medlin L.K."/>
            <person name="Montsant A."/>
            <person name="Oudot-Le Secq M.P."/>
            <person name="Napoli C."/>
            <person name="Obornik M."/>
            <person name="Parker M.S."/>
            <person name="Petit J.L."/>
            <person name="Porcel B.M."/>
            <person name="Poulsen N."/>
            <person name="Robison M."/>
            <person name="Rychlewski L."/>
            <person name="Rynearson T.A."/>
            <person name="Schmutz J."/>
            <person name="Shapiro H."/>
            <person name="Siaut M."/>
            <person name="Stanley M."/>
            <person name="Sussman M.R."/>
            <person name="Taylor A.R."/>
            <person name="Vardi A."/>
            <person name="von Dassow P."/>
            <person name="Vyverman W."/>
            <person name="Willis A."/>
            <person name="Wyrwicz L.S."/>
            <person name="Rokhsar D.S."/>
            <person name="Weissenbach J."/>
            <person name="Armbrust E.V."/>
            <person name="Green B.R."/>
            <person name="Van de Peer Y."/>
            <person name="Grigoriev I.V."/>
        </authorList>
    </citation>
    <scope>NUCLEOTIDE SEQUENCE [LARGE SCALE GENOMIC DNA]</scope>
    <source>
        <strain evidence="10 11">CCMP1335</strain>
    </source>
</reference>
<evidence type="ECO:0000256" key="3">
    <source>
        <dbReference type="ARBA" id="ARBA00006347"/>
    </source>
</evidence>
<dbReference type="Pfam" id="PF00085">
    <property type="entry name" value="Thioredoxin"/>
    <property type="match status" value="1"/>
</dbReference>
<keyword evidence="11" id="KW-1185">Reference proteome</keyword>
<dbReference type="HOGENOM" id="CLU_322773_0_0_1"/>
<dbReference type="Proteomes" id="UP000001449">
    <property type="component" value="Chromosome 1"/>
</dbReference>
<dbReference type="GO" id="GO:0006457">
    <property type="term" value="P:protein folding"/>
    <property type="evidence" value="ECO:0000318"/>
    <property type="project" value="GO_Central"/>
</dbReference>
<comment type="similarity">
    <text evidence="3">Belongs to the protein disulfide isomerase family.</text>
</comment>
<dbReference type="PaxDb" id="35128-Thaps1500"/>
<keyword evidence="5" id="KW-0256">Endoplasmic reticulum</keyword>
<evidence type="ECO:0000256" key="1">
    <source>
        <dbReference type="ARBA" id="ARBA00001182"/>
    </source>
</evidence>
<evidence type="ECO:0000259" key="9">
    <source>
        <dbReference type="Pfam" id="PF00085"/>
    </source>
</evidence>
<keyword evidence="7" id="KW-0676">Redox-active center</keyword>
<evidence type="ECO:0000256" key="5">
    <source>
        <dbReference type="ARBA" id="ARBA00022824"/>
    </source>
</evidence>
<dbReference type="STRING" id="35128.B8BR46"/>
<gene>
    <name evidence="10" type="ORF">THAPSDRAFT_1500</name>
</gene>
<dbReference type="InterPro" id="IPR036249">
    <property type="entry name" value="Thioredoxin-like_sf"/>
</dbReference>
<comment type="catalytic activity">
    <reaction evidence="1">
        <text>Catalyzes the rearrangement of -S-S- bonds in proteins.</text>
        <dbReference type="EC" id="5.3.4.1"/>
    </reaction>
</comment>
<comment type="subcellular location">
    <subcellularLocation>
        <location evidence="2">Endoplasmic reticulum lumen</location>
    </subcellularLocation>
</comment>
<accession>B8BR46</accession>
<dbReference type="KEGG" id="tps:THAPSDRAFT_1500"/>
<keyword evidence="6" id="KW-0413">Isomerase</keyword>
<sequence>MKLRAALIGILNICLSRAANNLLPFFGLHLLAWNVLTTVVASDANDAYQSMPLEDEEDHIGLADDISPDVSDTSVASDESEPSIETEEEFNPIGLQTWSDETSFLQALDGGKLVLVILTTPWCNKGTDELLSAASEAANMIDEFGNTLDSQLFSYDSSSNIYSLTKPIIGVMDSTVVASGLIKSLGSVAAYPALKFVLSFQKGSPIYDGEDSNSHKDAKDDTSDDNNDDEEIIMWDHVGPRETAKDLFDSVMMYWYRFVASHAMERRRVKTNLNTDDESVTEIHNNEHGEARPPVFIFETADEIFGFLKRHGELVLRPAQARLRHHSKSRLESEVFDLYMGGFHRDVGGIFYDYESMQEDSDGQCNLSEGGGNFTQEIDPYIILVQCRLSLEEGNTSDEGQTQARSDFDEIAEEMAHRRDVAFFAIESSSSDCGSWFRDRGHDTNNSVAVLRARRYVSYSISPVDDNYVGEQDSPKIYWSQHQRRIVHNITTDWETLTKGPPRVFFTPSKVEPDIEADPNEFVKSNLVSTVVVHTTPTVMWFDRQRMSQLAFPSYRQVHAVLFVDIGRTHERHNSDTSSSPETDVGNQPAWPPSLIHSAETEDLLLEQQKAIQLFYNAALRHRNQNPTEDIVFLIIPSRETRIMSKFGIDIWTPLDEALFNASNASAPRNVTQESDASEHNGGSNVRRRILPVMVITDSSLHSGKQSARYYLRSDEVFAPSSMSPDQGAAIGTFLDSFRGKGKPFIRSETERSPENKYSMQGNQQLSNVTILTGNTFESLVMDRVDTHTMVFMQITTCGHCKRFSIFWNEFSSLVKALNWDSVIDIMKVDVSTNDIPHPKVSVWDLPAVYYFPAGDKNNPIEVTLDTPAGDDDDEEGDSDGEFQRLRERIRYDEGLT</sequence>
<dbReference type="EMBL" id="CM000638">
    <property type="protein sequence ID" value="EED95905.1"/>
    <property type="molecule type" value="Genomic_DNA"/>
</dbReference>
<dbReference type="PANTHER" id="PTHR18929:SF132">
    <property type="entry name" value="PROTEIN DISULFIDE-ISOMERASE A3"/>
    <property type="match status" value="1"/>
</dbReference>
<evidence type="ECO:0000313" key="11">
    <source>
        <dbReference type="Proteomes" id="UP000001449"/>
    </source>
</evidence>
<evidence type="ECO:0000256" key="4">
    <source>
        <dbReference type="ARBA" id="ARBA00012723"/>
    </source>
</evidence>
<dbReference type="GeneID" id="7445150"/>
<feature type="region of interest" description="Disordered" evidence="8">
    <location>
        <begin position="67"/>
        <end position="89"/>
    </location>
</feature>
<feature type="compositionally biased region" description="Basic and acidic residues" evidence="8">
    <location>
        <begin position="212"/>
        <end position="221"/>
    </location>
</feature>
<feature type="compositionally biased region" description="Acidic residues" evidence="8">
    <location>
        <begin position="78"/>
        <end position="89"/>
    </location>
</feature>
<dbReference type="GO" id="GO:0003756">
    <property type="term" value="F:protein disulfide isomerase activity"/>
    <property type="evidence" value="ECO:0000318"/>
    <property type="project" value="GO_Central"/>
</dbReference>
<evidence type="ECO:0000256" key="6">
    <source>
        <dbReference type="ARBA" id="ARBA00023235"/>
    </source>
</evidence>
<dbReference type="eggNOG" id="KOG0190">
    <property type="taxonomic scope" value="Eukaryota"/>
</dbReference>
<feature type="compositionally biased region" description="Polar residues" evidence="8">
    <location>
        <begin position="576"/>
        <end position="586"/>
    </location>
</feature>
<organism evidence="10 11">
    <name type="scientific">Thalassiosira pseudonana</name>
    <name type="common">Marine diatom</name>
    <name type="synonym">Cyclotella nana</name>
    <dbReference type="NCBI Taxonomy" id="35128"/>
    <lineage>
        <taxon>Eukaryota</taxon>
        <taxon>Sar</taxon>
        <taxon>Stramenopiles</taxon>
        <taxon>Ochrophyta</taxon>
        <taxon>Bacillariophyta</taxon>
        <taxon>Coscinodiscophyceae</taxon>
        <taxon>Thalassiosirophycidae</taxon>
        <taxon>Thalassiosirales</taxon>
        <taxon>Thalassiosiraceae</taxon>
        <taxon>Thalassiosira</taxon>
    </lineage>
</organism>